<dbReference type="InterPro" id="IPR051283">
    <property type="entry name" value="Sec_Metabolite_Acyltrans"/>
</dbReference>
<dbReference type="GeneID" id="19115341"/>
<evidence type="ECO:0000313" key="3">
    <source>
        <dbReference type="EMBL" id="EMC95515.1"/>
    </source>
</evidence>
<dbReference type="InterPro" id="IPR054710">
    <property type="entry name" value="Tri101-like_N"/>
</dbReference>
<dbReference type="HOGENOM" id="CLU_026450_5_0_1"/>
<dbReference type="PANTHER" id="PTHR31896:SF64">
    <property type="entry name" value="TRICHOTHECENE 3-O-ACETYLTRANSFERASE"/>
    <property type="match status" value="1"/>
</dbReference>
<dbReference type="PANTHER" id="PTHR31896">
    <property type="entry name" value="FAMILY REGULATORY PROTEIN, PUTATIVE (AFU_ORTHOLOGUE AFUA_3G14730)-RELATED"/>
    <property type="match status" value="1"/>
</dbReference>
<dbReference type="Pfam" id="PF22664">
    <property type="entry name" value="TRI-like_N"/>
    <property type="match status" value="1"/>
</dbReference>
<dbReference type="AlphaFoldDB" id="M2N9P2"/>
<reference evidence="3 4" key="1">
    <citation type="journal article" date="2012" name="PLoS Pathog.">
        <title>Diverse lifestyles and strategies of plant pathogenesis encoded in the genomes of eighteen Dothideomycetes fungi.</title>
        <authorList>
            <person name="Ohm R.A."/>
            <person name="Feau N."/>
            <person name="Henrissat B."/>
            <person name="Schoch C.L."/>
            <person name="Horwitz B.A."/>
            <person name="Barry K.W."/>
            <person name="Condon B.J."/>
            <person name="Copeland A.C."/>
            <person name="Dhillon B."/>
            <person name="Glaser F."/>
            <person name="Hesse C.N."/>
            <person name="Kosti I."/>
            <person name="LaButti K."/>
            <person name="Lindquist E.A."/>
            <person name="Lucas S."/>
            <person name="Salamov A.A."/>
            <person name="Bradshaw R.E."/>
            <person name="Ciuffetti L."/>
            <person name="Hamelin R.C."/>
            <person name="Kema G.H.J."/>
            <person name="Lawrence C."/>
            <person name="Scott J.A."/>
            <person name="Spatafora J.W."/>
            <person name="Turgeon B.G."/>
            <person name="de Wit P.J.G.M."/>
            <person name="Zhong S."/>
            <person name="Goodwin S.B."/>
            <person name="Grigoriev I.V."/>
        </authorList>
    </citation>
    <scope>NUCLEOTIDE SEQUENCE [LARGE SCALE GENOMIC DNA]</scope>
    <source>
        <strain evidence="3 4">UAMH 10762</strain>
    </source>
</reference>
<dbReference type="Proteomes" id="UP000011761">
    <property type="component" value="Unassembled WGS sequence"/>
</dbReference>
<proteinExistence type="predicted"/>
<feature type="domain" description="Trichothecene 3-O-acetyltransferase-like N-terminal" evidence="2">
    <location>
        <begin position="18"/>
        <end position="165"/>
    </location>
</feature>
<evidence type="ECO:0000256" key="1">
    <source>
        <dbReference type="ARBA" id="ARBA00022679"/>
    </source>
</evidence>
<evidence type="ECO:0000259" key="2">
    <source>
        <dbReference type="Pfam" id="PF22664"/>
    </source>
</evidence>
<dbReference type="Gene3D" id="3.30.559.10">
    <property type="entry name" value="Chloramphenicol acetyltransferase-like domain"/>
    <property type="match status" value="2"/>
</dbReference>
<accession>M2N9P2</accession>
<dbReference type="KEGG" id="bcom:BAUCODRAFT_544077"/>
<dbReference type="EMBL" id="KB445557">
    <property type="protein sequence ID" value="EMC95515.1"/>
    <property type="molecule type" value="Genomic_DNA"/>
</dbReference>
<evidence type="ECO:0000313" key="4">
    <source>
        <dbReference type="Proteomes" id="UP000011761"/>
    </source>
</evidence>
<sequence>MESVELDVLGQRPGLSRLYTQLCFCFAIPDTSPQSQSTILGHLRHSLEKLTLAFPWIPGQVIRSSTGIFEIQPYERLPRLLARDLRTELPPMQEFRKDGFPFRLLDENVIASRGTLPDEHDTCAPVFEIQANFIQGGLLLVFNGQHNCIDMAGEAQMIYLFSKACCGDPFTTEEMKVGNQSRSDIIPLLSGYEGVIDKTDNQSEHQRSAAGAVSGSPESFWAYFGFNPHALTELKSSAMQHVSSEYISTDDVVSALIWRSVTRARLPRFLGPAETRTTFARQVNTRSHLRIPATYPGVVVHKVNTAMKVDDLLSTSLGEVASQLRGSLREEDLGYRTRVEATELYRRLPSGTIRGGTGQRDLSTDIVMSSWAKEKCYDFDFGLTLGKAEAVRRPRFA</sequence>
<protein>
    <recommendedName>
        <fullName evidence="2">Trichothecene 3-O-acetyltransferase-like N-terminal domain-containing protein</fullName>
    </recommendedName>
</protein>
<dbReference type="STRING" id="717646.M2N9P2"/>
<keyword evidence="4" id="KW-1185">Reference proteome</keyword>
<organism evidence="3 4">
    <name type="scientific">Baudoinia panamericana (strain UAMH 10762)</name>
    <name type="common">Angels' share fungus</name>
    <name type="synonym">Baudoinia compniacensis (strain UAMH 10762)</name>
    <dbReference type="NCBI Taxonomy" id="717646"/>
    <lineage>
        <taxon>Eukaryota</taxon>
        <taxon>Fungi</taxon>
        <taxon>Dikarya</taxon>
        <taxon>Ascomycota</taxon>
        <taxon>Pezizomycotina</taxon>
        <taxon>Dothideomycetes</taxon>
        <taxon>Dothideomycetidae</taxon>
        <taxon>Mycosphaerellales</taxon>
        <taxon>Teratosphaeriaceae</taxon>
        <taxon>Baudoinia</taxon>
    </lineage>
</organism>
<gene>
    <name evidence="3" type="ORF">BAUCODRAFT_544077</name>
</gene>
<keyword evidence="1" id="KW-0808">Transferase</keyword>
<dbReference type="GO" id="GO:0016740">
    <property type="term" value="F:transferase activity"/>
    <property type="evidence" value="ECO:0007669"/>
    <property type="project" value="UniProtKB-KW"/>
</dbReference>
<dbReference type="OMA" id="AFIWQSV"/>
<name>M2N9P2_BAUPA</name>
<dbReference type="InterPro" id="IPR023213">
    <property type="entry name" value="CAT-like_dom_sf"/>
</dbReference>
<dbReference type="eggNOG" id="ENOG502SHVS">
    <property type="taxonomic scope" value="Eukaryota"/>
</dbReference>
<dbReference type="RefSeq" id="XP_007677948.1">
    <property type="nucleotide sequence ID" value="XM_007679758.1"/>
</dbReference>
<dbReference type="OrthoDB" id="1862401at2759"/>